<evidence type="ECO:0008006" key="3">
    <source>
        <dbReference type="Google" id="ProtNLM"/>
    </source>
</evidence>
<sequence length="59" mass="6289">MALPALARRLKIPAAWLKEETAAGRIPHLRAGRRLLFNVEAVKRCLLARAAGDAEGGAA</sequence>
<evidence type="ECO:0000313" key="2">
    <source>
        <dbReference type="Proteomes" id="UP000007881"/>
    </source>
</evidence>
<name>I0IF94_PHYMF</name>
<proteinExistence type="predicted"/>
<evidence type="ECO:0000313" key="1">
    <source>
        <dbReference type="EMBL" id="BAM03932.1"/>
    </source>
</evidence>
<dbReference type="STRING" id="1142394.PSMK_17730"/>
<dbReference type="AlphaFoldDB" id="I0IF94"/>
<protein>
    <recommendedName>
        <fullName evidence="3">Helix-turn-helix domain-containing protein</fullName>
    </recommendedName>
</protein>
<dbReference type="EMBL" id="AP012338">
    <property type="protein sequence ID" value="BAM03932.1"/>
    <property type="molecule type" value="Genomic_DNA"/>
</dbReference>
<accession>I0IF94</accession>
<dbReference type="HOGENOM" id="CLU_2956613_0_0_0"/>
<dbReference type="Proteomes" id="UP000007881">
    <property type="component" value="Chromosome"/>
</dbReference>
<organism evidence="1 2">
    <name type="scientific">Phycisphaera mikurensis (strain NBRC 102666 / KCTC 22515 / FYK2301M01)</name>
    <dbReference type="NCBI Taxonomy" id="1142394"/>
    <lineage>
        <taxon>Bacteria</taxon>
        <taxon>Pseudomonadati</taxon>
        <taxon>Planctomycetota</taxon>
        <taxon>Phycisphaerae</taxon>
        <taxon>Phycisphaerales</taxon>
        <taxon>Phycisphaeraceae</taxon>
        <taxon>Phycisphaera</taxon>
    </lineage>
</organism>
<keyword evidence="2" id="KW-1185">Reference proteome</keyword>
<reference evidence="1 2" key="1">
    <citation type="submission" date="2012-02" db="EMBL/GenBank/DDBJ databases">
        <title>Complete genome sequence of Phycisphaera mikurensis NBRC 102666.</title>
        <authorList>
            <person name="Ankai A."/>
            <person name="Hosoyama A."/>
            <person name="Terui Y."/>
            <person name="Sekine M."/>
            <person name="Fukai R."/>
            <person name="Kato Y."/>
            <person name="Nakamura S."/>
            <person name="Yamada-Narita S."/>
            <person name="Kawakoshi A."/>
            <person name="Fukunaga Y."/>
            <person name="Yamazaki S."/>
            <person name="Fujita N."/>
        </authorList>
    </citation>
    <scope>NUCLEOTIDE SEQUENCE [LARGE SCALE GENOMIC DNA]</scope>
    <source>
        <strain evidence="2">NBRC 102666 / KCTC 22515 / FYK2301M01</strain>
    </source>
</reference>
<gene>
    <name evidence="1" type="ordered locus">PSMK_17730</name>
</gene>
<dbReference type="KEGG" id="phm:PSMK_17730"/>